<dbReference type="eggNOG" id="COG1396">
    <property type="taxonomic scope" value="Bacteria"/>
</dbReference>
<evidence type="ECO:0000259" key="1">
    <source>
        <dbReference type="PROSITE" id="PS50943"/>
    </source>
</evidence>
<dbReference type="Pfam" id="PF21259">
    <property type="entry name" value="Rgg_C"/>
    <property type="match status" value="1"/>
</dbReference>
<dbReference type="InterPro" id="IPR001387">
    <property type="entry name" value="Cro/C1-type_HTH"/>
</dbReference>
<keyword evidence="3" id="KW-1185">Reference proteome</keyword>
<feature type="domain" description="HTH cro/C1-type" evidence="1">
    <location>
        <begin position="29"/>
        <end position="80"/>
    </location>
</feature>
<dbReference type="AlphaFoldDB" id="G9WJB1"/>
<dbReference type="InterPro" id="IPR010982">
    <property type="entry name" value="Lambda_DNA-bd_dom_sf"/>
</dbReference>
<protein>
    <submittedName>
        <fullName evidence="2">Xre family transcriptional regulator</fullName>
    </submittedName>
</protein>
<dbReference type="EMBL" id="AFVZ01000001">
    <property type="protein sequence ID" value="EHN58717.1"/>
    <property type="molecule type" value="Genomic_DNA"/>
</dbReference>
<reference evidence="2 3" key="1">
    <citation type="journal article" date="2012" name="PLoS ONE">
        <title>Functional divergence in the genus oenococcus as predicted by genome sequencing of the newly-described species, Oenococcus kitaharae.</title>
        <authorList>
            <person name="Borneman A.R."/>
            <person name="McCarthy J.M."/>
            <person name="Chambers P.J."/>
            <person name="Bartowsky E.J."/>
        </authorList>
    </citation>
    <scope>NUCLEOTIDE SEQUENCE [LARGE SCALE GENOMIC DNA]</scope>
    <source>
        <strain evidence="3">DSM17330</strain>
    </source>
</reference>
<organism evidence="2 3">
    <name type="scientific">Oenococcus kitaharae DSM 17330</name>
    <dbReference type="NCBI Taxonomy" id="1045004"/>
    <lineage>
        <taxon>Bacteria</taxon>
        <taxon>Bacillati</taxon>
        <taxon>Bacillota</taxon>
        <taxon>Bacilli</taxon>
        <taxon>Lactobacillales</taxon>
        <taxon>Lactobacillaceae</taxon>
        <taxon>Oenococcus</taxon>
    </lineage>
</organism>
<dbReference type="OrthoDB" id="5769614at2"/>
<proteinExistence type="predicted"/>
<dbReference type="InterPro" id="IPR010057">
    <property type="entry name" value="Transcription_activator_Rgg_C"/>
</dbReference>
<dbReference type="SMART" id="SM00530">
    <property type="entry name" value="HTH_XRE"/>
    <property type="match status" value="1"/>
</dbReference>
<name>G9WJB1_9LACO</name>
<dbReference type="CDD" id="cd00093">
    <property type="entry name" value="HTH_XRE"/>
    <property type="match status" value="1"/>
</dbReference>
<dbReference type="PROSITE" id="PS50943">
    <property type="entry name" value="HTH_CROC1"/>
    <property type="match status" value="1"/>
</dbReference>
<accession>G9WJB1</accession>
<evidence type="ECO:0000313" key="2">
    <source>
        <dbReference type="EMBL" id="EHN58717.1"/>
    </source>
</evidence>
<dbReference type="NCBIfam" id="TIGR01716">
    <property type="entry name" value="RGG_Cterm"/>
    <property type="match status" value="1"/>
</dbReference>
<evidence type="ECO:0000313" key="3">
    <source>
        <dbReference type="Proteomes" id="UP000004959"/>
    </source>
</evidence>
<dbReference type="PATRIC" id="fig|1045004.4.peg.604"/>
<dbReference type="HOGENOM" id="CLU_072045_1_0_9"/>
<dbReference type="PANTHER" id="PTHR37038">
    <property type="entry name" value="TRANSCRIPTIONAL REGULATOR-RELATED"/>
    <property type="match status" value="1"/>
</dbReference>
<sequence length="341" mass="39668">MQPVAKSRSKWEYMTMNKAKSDYGPLFGKIRQEKNLSLTDLEEEGLSRSFIGKFEKGETKISADRFFRLLSKIQVTPDEFLSRQYGGQTPDYFSRLADRIENNDGKAGHIQTNLQLEKEISQDYAADPSNLAAKYLGIMLHYMNEIAILVRDNRMADYYRVRAAFEKASDEILNYLFNVEIWGKFEIYLYSSFSMAFSPETRMLLLKSALKSSDYLRDIANDGDFAFEDYKILLTVMSNQIYDDLTSMKKTLEMFNERLQERPDIRFKAEYLFELGLYEIATGNQARGEARANNVIKVLTLLADEGEAKVLAYFLQRFKTYLKKKEAGKDKPDDRTMRLWL</sequence>
<dbReference type="STRING" id="336988.NT96_05695"/>
<dbReference type="SUPFAM" id="SSF47413">
    <property type="entry name" value="lambda repressor-like DNA-binding domains"/>
    <property type="match status" value="1"/>
</dbReference>
<comment type="caution">
    <text evidence="2">The sequence shown here is derived from an EMBL/GenBank/DDBJ whole genome shotgun (WGS) entry which is preliminary data.</text>
</comment>
<gene>
    <name evidence="2" type="ORF">OKIT_0604</name>
</gene>
<dbReference type="Proteomes" id="UP000004959">
    <property type="component" value="Chromosome"/>
</dbReference>
<dbReference type="Gene3D" id="1.10.260.40">
    <property type="entry name" value="lambda repressor-like DNA-binding domains"/>
    <property type="match status" value="1"/>
</dbReference>
<dbReference type="InterPro" id="IPR053163">
    <property type="entry name" value="HTH-type_regulator_Rgg"/>
</dbReference>
<dbReference type="Pfam" id="PF01381">
    <property type="entry name" value="HTH_3"/>
    <property type="match status" value="1"/>
</dbReference>
<dbReference type="GO" id="GO:0003677">
    <property type="term" value="F:DNA binding"/>
    <property type="evidence" value="ECO:0007669"/>
    <property type="project" value="InterPro"/>
</dbReference>
<dbReference type="PANTHER" id="PTHR37038:SF12">
    <property type="entry name" value="TRANSCRIPTIONAL REGULATOR"/>
    <property type="match status" value="1"/>
</dbReference>